<proteinExistence type="inferred from homology"/>
<dbReference type="Pfam" id="PF05007">
    <property type="entry name" value="Mannosyl_trans"/>
    <property type="match status" value="1"/>
</dbReference>
<keyword evidence="10 13" id="KW-0472">Membrane</keyword>
<evidence type="ECO:0000256" key="2">
    <source>
        <dbReference type="ARBA" id="ARBA00004687"/>
    </source>
</evidence>
<keyword evidence="15" id="KW-1185">Reference proteome</keyword>
<dbReference type="InterPro" id="IPR007704">
    <property type="entry name" value="PIG-M"/>
</dbReference>
<evidence type="ECO:0000256" key="6">
    <source>
        <dbReference type="ARBA" id="ARBA00022679"/>
    </source>
</evidence>
<feature type="transmembrane region" description="Helical" evidence="13">
    <location>
        <begin position="187"/>
        <end position="206"/>
    </location>
</feature>
<keyword evidence="5 13" id="KW-0328">Glycosyltransferase</keyword>
<evidence type="ECO:0000256" key="4">
    <source>
        <dbReference type="ARBA" id="ARBA00022502"/>
    </source>
</evidence>
<comment type="function">
    <text evidence="11 13">Catalytic subunit of the glycosylphosphatidylinositol-mannosyltransferase I complex which catalyzes the transfer of the first mannose, via an alpha-1,4 bond from a dolichol-phosphate-mannose (Dol-P-Man) to the glucosaminyl acyl phosphatidylinositol (GlcN-(acyl)PI) intermediate to generate alpha-D-Man-(1-&gt;4)-alpha-D-GlcN-(1-&gt;6)-(1-radyl,2-acyl-sn-glycero-3-phospho)-2-acyl-inositol and participates in the sixth step of the glycosylphosphatidylinositol-anchor biosynthesis.</text>
</comment>
<dbReference type="EC" id="2.4.1.-" evidence="13"/>
<evidence type="ECO:0000256" key="8">
    <source>
        <dbReference type="ARBA" id="ARBA00022824"/>
    </source>
</evidence>
<comment type="caution">
    <text evidence="14">The sequence shown here is derived from an EMBL/GenBank/DDBJ whole genome shotgun (WGS) entry which is preliminary data.</text>
</comment>
<evidence type="ECO:0000256" key="10">
    <source>
        <dbReference type="ARBA" id="ARBA00023136"/>
    </source>
</evidence>
<feature type="transmembrane region" description="Helical" evidence="13">
    <location>
        <begin position="391"/>
        <end position="408"/>
    </location>
</feature>
<evidence type="ECO:0000256" key="9">
    <source>
        <dbReference type="ARBA" id="ARBA00022989"/>
    </source>
</evidence>
<gene>
    <name evidence="14" type="ORF">ABEB36_001948</name>
</gene>
<dbReference type="PANTHER" id="PTHR12886">
    <property type="entry name" value="PIG-M MANNOSYLTRANSFERASE"/>
    <property type="match status" value="1"/>
</dbReference>
<organism evidence="14 15">
    <name type="scientific">Hypothenemus hampei</name>
    <name type="common">Coffee berry borer</name>
    <dbReference type="NCBI Taxonomy" id="57062"/>
    <lineage>
        <taxon>Eukaryota</taxon>
        <taxon>Metazoa</taxon>
        <taxon>Ecdysozoa</taxon>
        <taxon>Arthropoda</taxon>
        <taxon>Hexapoda</taxon>
        <taxon>Insecta</taxon>
        <taxon>Pterygota</taxon>
        <taxon>Neoptera</taxon>
        <taxon>Endopterygota</taxon>
        <taxon>Coleoptera</taxon>
        <taxon>Polyphaga</taxon>
        <taxon>Cucujiformia</taxon>
        <taxon>Curculionidae</taxon>
        <taxon>Scolytinae</taxon>
        <taxon>Hypothenemus</taxon>
    </lineage>
</organism>
<comment type="subcellular location">
    <subcellularLocation>
        <location evidence="1 13">Endoplasmic reticulum membrane</location>
        <topology evidence="1 13">Multi-pass membrane protein</topology>
    </subcellularLocation>
</comment>
<name>A0ABD1FJE2_HYPHA</name>
<feature type="transmembrane region" description="Helical" evidence="13">
    <location>
        <begin position="279"/>
        <end position="301"/>
    </location>
</feature>
<feature type="transmembrane region" description="Helical" evidence="13">
    <location>
        <begin position="80"/>
        <end position="99"/>
    </location>
</feature>
<dbReference type="GO" id="GO:0016757">
    <property type="term" value="F:glycosyltransferase activity"/>
    <property type="evidence" value="ECO:0007669"/>
    <property type="project" value="UniProtKB-KW"/>
</dbReference>
<feature type="transmembrane region" description="Helical" evidence="13">
    <location>
        <begin position="218"/>
        <end position="236"/>
    </location>
</feature>
<sequence length="479" mass="55875">MFGKVKALHIWSKFLKADLLTHIIFSSLIRLVLIGYGLYHDQKFQVPYTDIDYKVFTDAARHVVNRESPYNRLTYRYSPLIAYLLVPNVLLTPAFGKLLFCEADLIVAYIIYKLVYLSIAQWIDKVDALKVLALNESKGLKAKKGKKLIKHNAKVEIAGYWSHVAMLFWLYNPMTLAISTRGNSDSLACLLVILTLYCIHTNWNSYVVGLLHGLSIHFRLYPIIYSLLFYVYYSGYSKEDLLIKNKGRNKKGKSGERKKIRLFRLDFIRYLKPNITQMFLVLGTITSWGLLTGVFYHLYGYKYLYESLIYHLKRVDFKHNFSLYFYLQYLSAFIKLPTLTGTVWQPLLMNLPPLVLLIHFSVVYGTSKFSLNFGVLCQTIVFVIYNKVLTSQYFVWIMGLLPLCLWQIKFTKTSVFCMLAIWFLAQASWLLPAYLLEFHGENTFFHIWLQGVSLFCAHIGIFGRLIRNFMMAPVMEHYD</sequence>
<reference evidence="14 15" key="1">
    <citation type="submission" date="2024-05" db="EMBL/GenBank/DDBJ databases">
        <title>Genetic variation in Jamaican populations of the coffee berry borer (Hypothenemus hampei).</title>
        <authorList>
            <person name="Errbii M."/>
            <person name="Myrie A."/>
        </authorList>
    </citation>
    <scope>NUCLEOTIDE SEQUENCE [LARGE SCALE GENOMIC DNA]</scope>
    <source>
        <strain evidence="14">JA-Hopewell-2020-01-JO</strain>
        <tissue evidence="14">Whole body</tissue>
    </source>
</reference>
<accession>A0ABD1FJE2</accession>
<comment type="similarity">
    <text evidence="3 13">Belongs to the PIGM family.</text>
</comment>
<dbReference type="Proteomes" id="UP001566132">
    <property type="component" value="Unassembled WGS sequence"/>
</dbReference>
<dbReference type="EMBL" id="JBDJPC010000001">
    <property type="protein sequence ID" value="KAL1518306.1"/>
    <property type="molecule type" value="Genomic_DNA"/>
</dbReference>
<feature type="transmembrane region" description="Helical" evidence="13">
    <location>
        <begin position="321"/>
        <end position="344"/>
    </location>
</feature>
<dbReference type="PANTHER" id="PTHR12886:SF0">
    <property type="entry name" value="GPI MANNOSYLTRANSFERASE 1"/>
    <property type="match status" value="1"/>
</dbReference>
<keyword evidence="4 13" id="KW-0337">GPI-anchor biosynthesis</keyword>
<feature type="transmembrane region" description="Helical" evidence="13">
    <location>
        <begin position="447"/>
        <end position="466"/>
    </location>
</feature>
<dbReference type="GO" id="GO:0005789">
    <property type="term" value="C:endoplasmic reticulum membrane"/>
    <property type="evidence" value="ECO:0007669"/>
    <property type="project" value="UniProtKB-SubCell"/>
</dbReference>
<comment type="pathway">
    <text evidence="2 13">Glycolipid biosynthesis; glycosylphosphatidylinositol-anchor biosynthesis.</text>
</comment>
<evidence type="ECO:0000313" key="15">
    <source>
        <dbReference type="Proteomes" id="UP001566132"/>
    </source>
</evidence>
<evidence type="ECO:0000256" key="5">
    <source>
        <dbReference type="ARBA" id="ARBA00022676"/>
    </source>
</evidence>
<evidence type="ECO:0000256" key="13">
    <source>
        <dbReference type="RuleBase" id="RU365064"/>
    </source>
</evidence>
<dbReference type="GO" id="GO:0006506">
    <property type="term" value="P:GPI anchor biosynthetic process"/>
    <property type="evidence" value="ECO:0007669"/>
    <property type="project" value="UniProtKB-KW"/>
</dbReference>
<keyword evidence="7 13" id="KW-0812">Transmembrane</keyword>
<feature type="transmembrane region" description="Helical" evidence="13">
    <location>
        <begin position="356"/>
        <end position="385"/>
    </location>
</feature>
<feature type="transmembrane region" description="Helical" evidence="13">
    <location>
        <begin position="20"/>
        <end position="39"/>
    </location>
</feature>
<keyword evidence="9 13" id="KW-1133">Transmembrane helix</keyword>
<feature type="transmembrane region" description="Helical" evidence="13">
    <location>
        <begin position="106"/>
        <end position="123"/>
    </location>
</feature>
<evidence type="ECO:0000256" key="3">
    <source>
        <dbReference type="ARBA" id="ARBA00011071"/>
    </source>
</evidence>
<keyword evidence="8 13" id="KW-0256">Endoplasmic reticulum</keyword>
<evidence type="ECO:0000313" key="14">
    <source>
        <dbReference type="EMBL" id="KAL1518306.1"/>
    </source>
</evidence>
<dbReference type="AlphaFoldDB" id="A0ABD1FJE2"/>
<keyword evidence="6 13" id="KW-0808">Transferase</keyword>
<feature type="transmembrane region" description="Helical" evidence="13">
    <location>
        <begin position="160"/>
        <end position="180"/>
    </location>
</feature>
<feature type="transmembrane region" description="Helical" evidence="13">
    <location>
        <begin position="415"/>
        <end position="435"/>
    </location>
</feature>
<evidence type="ECO:0000256" key="12">
    <source>
        <dbReference type="ARBA" id="ARBA00093608"/>
    </source>
</evidence>
<evidence type="ECO:0000256" key="11">
    <source>
        <dbReference type="ARBA" id="ARBA00093408"/>
    </source>
</evidence>
<evidence type="ECO:0000256" key="7">
    <source>
        <dbReference type="ARBA" id="ARBA00022692"/>
    </source>
</evidence>
<evidence type="ECO:0000256" key="1">
    <source>
        <dbReference type="ARBA" id="ARBA00004477"/>
    </source>
</evidence>
<protein>
    <recommendedName>
        <fullName evidence="12 13">GPI alpha-1,4-mannosyltransferase I, catalytic subunit</fullName>
        <ecNumber evidence="13">2.4.1.-</ecNumber>
    </recommendedName>
    <alternativeName>
        <fullName evidence="13">GPI mannosyltransferase I</fullName>
    </alternativeName>
</protein>